<comment type="similarity">
    <text evidence="2">Belongs to the UPF0719 family.</text>
</comment>
<keyword evidence="4 7" id="KW-0812">Transmembrane</keyword>
<dbReference type="RefSeq" id="WP_149284553.1">
    <property type="nucleotide sequence ID" value="NZ_CP038437.2"/>
</dbReference>
<dbReference type="Proteomes" id="UP000324285">
    <property type="component" value="Chromosome"/>
</dbReference>
<evidence type="ECO:0000256" key="2">
    <source>
        <dbReference type="ARBA" id="ARBA00005779"/>
    </source>
</evidence>
<dbReference type="PANTHER" id="PTHR40043:SF1">
    <property type="entry name" value="UPF0719 INNER MEMBRANE PROTEIN YJFL"/>
    <property type="match status" value="1"/>
</dbReference>
<feature type="transmembrane region" description="Helical" evidence="7">
    <location>
        <begin position="114"/>
        <end position="134"/>
    </location>
</feature>
<gene>
    <name evidence="8" type="ORF">E4T21_08285</name>
</gene>
<sequence length="138" mass="14605">MSHLSASLAGLLGFVVYFAISLVMLVVFKYVYTWITPHDEWKLVKDDKNTAAAIGLVGAVIGFALALASAATNSVSLMDFVIWGIVALIAQTLAFAIVRFLLMPRIVQRINDGEVAAGIVLGGTSVAVGLLNAACMTY</sequence>
<evidence type="ECO:0000313" key="8">
    <source>
        <dbReference type="EMBL" id="QEM81542.1"/>
    </source>
</evidence>
<dbReference type="AlphaFoldDB" id="A0A5C1NCY4"/>
<keyword evidence="6 7" id="KW-0472">Membrane</keyword>
<evidence type="ECO:0000256" key="4">
    <source>
        <dbReference type="ARBA" id="ARBA00022692"/>
    </source>
</evidence>
<dbReference type="PANTHER" id="PTHR40043">
    <property type="entry name" value="UPF0719 INNER MEMBRANE PROTEIN YJFL"/>
    <property type="match status" value="1"/>
</dbReference>
<evidence type="ECO:0000256" key="7">
    <source>
        <dbReference type="SAM" id="Phobius"/>
    </source>
</evidence>
<dbReference type="KEGG" id="hbh:E4T21_08285"/>
<evidence type="ECO:0000313" key="9">
    <source>
        <dbReference type="Proteomes" id="UP000324285"/>
    </source>
</evidence>
<dbReference type="GO" id="GO:0005886">
    <property type="term" value="C:plasma membrane"/>
    <property type="evidence" value="ECO:0007669"/>
    <property type="project" value="UniProtKB-SubCell"/>
</dbReference>
<accession>A0A5C1NCY4</accession>
<dbReference type="OrthoDB" id="5573330at2"/>
<evidence type="ECO:0000256" key="6">
    <source>
        <dbReference type="ARBA" id="ARBA00023136"/>
    </source>
</evidence>
<protein>
    <submittedName>
        <fullName evidence="8">DUF350 domain-containing protein</fullName>
    </submittedName>
</protein>
<keyword evidence="5 7" id="KW-1133">Transmembrane helix</keyword>
<proteinExistence type="inferred from homology"/>
<organism evidence="8 9">
    <name type="scientific">Halomonas binhaiensis</name>
    <dbReference type="NCBI Taxonomy" id="2562282"/>
    <lineage>
        <taxon>Bacteria</taxon>
        <taxon>Pseudomonadati</taxon>
        <taxon>Pseudomonadota</taxon>
        <taxon>Gammaproteobacteria</taxon>
        <taxon>Oceanospirillales</taxon>
        <taxon>Halomonadaceae</taxon>
        <taxon>Halomonas</taxon>
    </lineage>
</organism>
<evidence type="ECO:0000256" key="1">
    <source>
        <dbReference type="ARBA" id="ARBA00004651"/>
    </source>
</evidence>
<feature type="transmembrane region" description="Helical" evidence="7">
    <location>
        <begin position="80"/>
        <end position="102"/>
    </location>
</feature>
<evidence type="ECO:0000256" key="5">
    <source>
        <dbReference type="ARBA" id="ARBA00022989"/>
    </source>
</evidence>
<evidence type="ECO:0000256" key="3">
    <source>
        <dbReference type="ARBA" id="ARBA00022475"/>
    </source>
</evidence>
<dbReference type="InterPro" id="IPR007140">
    <property type="entry name" value="DUF350"/>
</dbReference>
<comment type="subcellular location">
    <subcellularLocation>
        <location evidence="1">Cell membrane</location>
        <topology evidence="1">Multi-pass membrane protein</topology>
    </subcellularLocation>
</comment>
<reference evidence="8" key="1">
    <citation type="submission" date="2021-02" db="EMBL/GenBank/DDBJ databases">
        <title>Strain Y2R2, a novel species of the genus Halomonas.</title>
        <authorList>
            <person name="Huang H."/>
        </authorList>
    </citation>
    <scope>NUCLEOTIDE SEQUENCE</scope>
    <source>
        <strain evidence="8">Y2R2</strain>
    </source>
</reference>
<name>A0A5C1NCY4_9GAMM</name>
<feature type="transmembrane region" description="Helical" evidence="7">
    <location>
        <begin position="6"/>
        <end position="28"/>
    </location>
</feature>
<keyword evidence="3" id="KW-1003">Cell membrane</keyword>
<dbReference type="Pfam" id="PF03994">
    <property type="entry name" value="DUF350"/>
    <property type="match status" value="1"/>
</dbReference>
<dbReference type="EMBL" id="CP038437">
    <property type="protein sequence ID" value="QEM81542.1"/>
    <property type="molecule type" value="Genomic_DNA"/>
</dbReference>
<keyword evidence="9" id="KW-1185">Reference proteome</keyword>
<feature type="transmembrane region" description="Helical" evidence="7">
    <location>
        <begin position="49"/>
        <end position="68"/>
    </location>
</feature>